<accession>A0A4R4K341</accession>
<dbReference type="EMBL" id="SMJU01000013">
    <property type="protein sequence ID" value="TDB61767.1"/>
    <property type="molecule type" value="Genomic_DNA"/>
</dbReference>
<keyword evidence="2" id="KW-1185">Reference proteome</keyword>
<dbReference type="Proteomes" id="UP000295706">
    <property type="component" value="Unassembled WGS sequence"/>
</dbReference>
<evidence type="ECO:0000313" key="1">
    <source>
        <dbReference type="EMBL" id="TDB61767.1"/>
    </source>
</evidence>
<comment type="caution">
    <text evidence="1">The sequence shown here is derived from an EMBL/GenBank/DDBJ whole genome shotgun (WGS) entry which is preliminary data.</text>
</comment>
<protein>
    <submittedName>
        <fullName evidence="1">Uncharacterized protein</fullName>
    </submittedName>
</protein>
<sequence length="70" mass="8154">MQQTRARYLIDRLITNRMSEQELNELLGALGEEQMTDEISEALEAYFLKLVENQKNAFGEKSDKILNHKP</sequence>
<reference evidence="1 2" key="1">
    <citation type="submission" date="2019-02" db="EMBL/GenBank/DDBJ databases">
        <title>Arundinibacter roseus gen. nov., sp. nov., a new member of the family Cytophagaceae.</title>
        <authorList>
            <person name="Szuroczki S."/>
            <person name="Khayer B."/>
            <person name="Sproer C."/>
            <person name="Toumi M."/>
            <person name="Szabo A."/>
            <person name="Felfoldi T."/>
            <person name="Schumann P."/>
            <person name="Toth E."/>
        </authorList>
    </citation>
    <scope>NUCLEOTIDE SEQUENCE [LARGE SCALE GENOMIC DNA]</scope>
    <source>
        <strain evidence="1 2">DMA-k-7a</strain>
    </source>
</reference>
<dbReference type="AlphaFoldDB" id="A0A4R4K341"/>
<evidence type="ECO:0000313" key="2">
    <source>
        <dbReference type="Proteomes" id="UP000295706"/>
    </source>
</evidence>
<proteinExistence type="predicted"/>
<name>A0A4R4K341_9BACT</name>
<organism evidence="1 2">
    <name type="scientific">Arundinibacter roseus</name>
    <dbReference type="NCBI Taxonomy" id="2070510"/>
    <lineage>
        <taxon>Bacteria</taxon>
        <taxon>Pseudomonadati</taxon>
        <taxon>Bacteroidota</taxon>
        <taxon>Cytophagia</taxon>
        <taxon>Cytophagales</taxon>
        <taxon>Spirosomataceae</taxon>
        <taxon>Arundinibacter</taxon>
    </lineage>
</organism>
<gene>
    <name evidence="1" type="ORF">EZE20_18640</name>
</gene>
<dbReference type="RefSeq" id="WP_132120506.1">
    <property type="nucleotide sequence ID" value="NZ_SMJU01000013.1"/>
</dbReference>